<dbReference type="RefSeq" id="WP_284103285.1">
    <property type="nucleotide sequence ID" value="NZ_JARRAF010000075.1"/>
</dbReference>
<dbReference type="EMBL" id="JARRAF010000075">
    <property type="protein sequence ID" value="MDK2126962.1"/>
    <property type="molecule type" value="Genomic_DNA"/>
</dbReference>
<organism evidence="2 3">
    <name type="scientific">Parachitinimonas caeni</name>
    <dbReference type="NCBI Taxonomy" id="3031301"/>
    <lineage>
        <taxon>Bacteria</taxon>
        <taxon>Pseudomonadati</taxon>
        <taxon>Pseudomonadota</taxon>
        <taxon>Betaproteobacteria</taxon>
        <taxon>Neisseriales</taxon>
        <taxon>Chitinibacteraceae</taxon>
        <taxon>Parachitinimonas</taxon>
    </lineage>
</organism>
<sequence>MQWRDGMVLGLLCLCAGCTTPLQQPTPLADWKAEGCYGRHQAEARCQPDQSVPLDRDTDKPHTAKPSSRSLS</sequence>
<feature type="region of interest" description="Disordered" evidence="1">
    <location>
        <begin position="47"/>
        <end position="72"/>
    </location>
</feature>
<proteinExistence type="predicted"/>
<accession>A0ABT7E3R9</accession>
<protein>
    <recommendedName>
        <fullName evidence="4">Lipoprotein</fullName>
    </recommendedName>
</protein>
<evidence type="ECO:0000256" key="1">
    <source>
        <dbReference type="SAM" id="MobiDB-lite"/>
    </source>
</evidence>
<comment type="caution">
    <text evidence="2">The sequence shown here is derived from an EMBL/GenBank/DDBJ whole genome shotgun (WGS) entry which is preliminary data.</text>
</comment>
<dbReference type="Proteomes" id="UP001172778">
    <property type="component" value="Unassembled WGS sequence"/>
</dbReference>
<keyword evidence="3" id="KW-1185">Reference proteome</keyword>
<evidence type="ECO:0008006" key="4">
    <source>
        <dbReference type="Google" id="ProtNLM"/>
    </source>
</evidence>
<evidence type="ECO:0000313" key="2">
    <source>
        <dbReference type="EMBL" id="MDK2126962.1"/>
    </source>
</evidence>
<evidence type="ECO:0000313" key="3">
    <source>
        <dbReference type="Proteomes" id="UP001172778"/>
    </source>
</evidence>
<reference evidence="2" key="1">
    <citation type="submission" date="2023-03" db="EMBL/GenBank/DDBJ databases">
        <title>Chitinimonas shenzhenensis gen. nov., sp. nov., a novel member of family Burkholderiaceae isolated from activated sludge collected in Shen Zhen, China.</title>
        <authorList>
            <person name="Wang X."/>
        </authorList>
    </citation>
    <scope>NUCLEOTIDE SEQUENCE</scope>
    <source>
        <strain evidence="2">DQS-5</strain>
    </source>
</reference>
<name>A0ABT7E3R9_9NEIS</name>
<gene>
    <name evidence="2" type="ORF">PZA18_23230</name>
</gene>